<sequence length="48" mass="5373">MGQSRWIPSIIPAYEPTVYLVADDFGRAGSAWRETDMEAADLETVIKD</sequence>
<keyword evidence="3" id="KW-1185">Reference proteome</keyword>
<protein>
    <submittedName>
        <fullName evidence="1">Uncharacterized protein</fullName>
    </submittedName>
</protein>
<dbReference type="EMBL" id="CP088101">
    <property type="protein sequence ID" value="UFW91795.1"/>
    <property type="molecule type" value="Genomic_DNA"/>
</dbReference>
<organism evidence="1 3">
    <name type="scientific">Bradyrhizobium barranii</name>
    <dbReference type="NCBI Taxonomy" id="2992140"/>
    <lineage>
        <taxon>Bacteria</taxon>
        <taxon>Pseudomonadati</taxon>
        <taxon>Pseudomonadota</taxon>
        <taxon>Alphaproteobacteria</taxon>
        <taxon>Hyphomicrobiales</taxon>
        <taxon>Nitrobacteraceae</taxon>
        <taxon>Bradyrhizobium</taxon>
    </lineage>
</organism>
<name>A0ABY3R0W5_9BRAD</name>
<evidence type="ECO:0000313" key="3">
    <source>
        <dbReference type="Proteomes" id="UP001430990"/>
    </source>
</evidence>
<keyword evidence="1" id="KW-0614">Plasmid</keyword>
<evidence type="ECO:0000313" key="1">
    <source>
        <dbReference type="EMBL" id="UFW91595.1"/>
    </source>
</evidence>
<dbReference type="RefSeq" id="WP_231145604.1">
    <property type="nucleotide sequence ID" value="NZ_CP088101.1"/>
</dbReference>
<geneLocation type="plasmid" evidence="1 3">
    <name>pCC829_1</name>
</geneLocation>
<dbReference type="EMBL" id="CP088101">
    <property type="protein sequence ID" value="UFW91595.1"/>
    <property type="molecule type" value="Genomic_DNA"/>
</dbReference>
<gene>
    <name evidence="2" type="ORF">BjapCC829_46005</name>
    <name evidence="1" type="ORF">BjapCC829_47270</name>
</gene>
<dbReference type="Proteomes" id="UP001430990">
    <property type="component" value="Plasmid pCC829_1"/>
</dbReference>
<proteinExistence type="predicted"/>
<reference evidence="1" key="1">
    <citation type="submission" date="2021-11" db="EMBL/GenBank/DDBJ databases">
        <title>Australian commercial rhizobial inoculants.</title>
        <authorList>
            <person name="Kohlmeier M.G."/>
            <person name="O'Hara G.W."/>
            <person name="Colombi E."/>
            <person name="Ramsay J.P."/>
            <person name="Terpolilli J."/>
        </authorList>
    </citation>
    <scope>NUCLEOTIDE SEQUENCE</scope>
    <source>
        <strain evidence="1">CC829</strain>
        <plasmid evidence="1">pCC829_1</plasmid>
    </source>
</reference>
<evidence type="ECO:0000313" key="2">
    <source>
        <dbReference type="EMBL" id="UFW91795.1"/>
    </source>
</evidence>
<accession>A0ABY3R0W5</accession>